<dbReference type="PROSITE" id="PS51071">
    <property type="entry name" value="HTH_RPIR"/>
    <property type="match status" value="1"/>
</dbReference>
<dbReference type="EMBL" id="QORO01000003">
    <property type="protein sequence ID" value="RCK58526.1"/>
    <property type="molecule type" value="Genomic_DNA"/>
</dbReference>
<dbReference type="SUPFAM" id="SSF46689">
    <property type="entry name" value="Homeodomain-like"/>
    <property type="match status" value="1"/>
</dbReference>
<dbReference type="Proteomes" id="UP000253508">
    <property type="component" value="Unassembled WGS sequence"/>
</dbReference>
<feature type="domain" description="SIS" evidence="5">
    <location>
        <begin position="137"/>
        <end position="278"/>
    </location>
</feature>
<protein>
    <submittedName>
        <fullName evidence="6">MurR/RpiR family transcriptional regulator</fullName>
    </submittedName>
</protein>
<dbReference type="PANTHER" id="PTHR30514">
    <property type="entry name" value="GLUCOKINASE"/>
    <property type="match status" value="1"/>
</dbReference>
<evidence type="ECO:0000313" key="7">
    <source>
        <dbReference type="Proteomes" id="UP000253508"/>
    </source>
</evidence>
<evidence type="ECO:0000256" key="2">
    <source>
        <dbReference type="ARBA" id="ARBA00023125"/>
    </source>
</evidence>
<dbReference type="InterPro" id="IPR047640">
    <property type="entry name" value="RpiR-like"/>
</dbReference>
<dbReference type="InterPro" id="IPR036388">
    <property type="entry name" value="WH-like_DNA-bd_sf"/>
</dbReference>
<comment type="caution">
    <text evidence="6">The sequence shown here is derived from an EMBL/GenBank/DDBJ whole genome shotgun (WGS) entry which is preliminary data.</text>
</comment>
<dbReference type="InterPro" id="IPR009057">
    <property type="entry name" value="Homeodomain-like_sf"/>
</dbReference>
<keyword evidence="7" id="KW-1185">Reference proteome</keyword>
<dbReference type="SUPFAM" id="SSF53697">
    <property type="entry name" value="SIS domain"/>
    <property type="match status" value="1"/>
</dbReference>
<dbReference type="InterPro" id="IPR000281">
    <property type="entry name" value="HTH_RpiR"/>
</dbReference>
<dbReference type="Pfam" id="PF01418">
    <property type="entry name" value="HTH_6"/>
    <property type="match status" value="1"/>
</dbReference>
<dbReference type="GO" id="GO:0003677">
    <property type="term" value="F:DNA binding"/>
    <property type="evidence" value="ECO:0007669"/>
    <property type="project" value="UniProtKB-KW"/>
</dbReference>
<dbReference type="OrthoDB" id="3770404at2"/>
<accession>A0A367XY28</accession>
<evidence type="ECO:0000256" key="3">
    <source>
        <dbReference type="ARBA" id="ARBA00023163"/>
    </source>
</evidence>
<dbReference type="GO" id="GO:0097367">
    <property type="term" value="F:carbohydrate derivative binding"/>
    <property type="evidence" value="ECO:0007669"/>
    <property type="project" value="InterPro"/>
</dbReference>
<evidence type="ECO:0000259" key="5">
    <source>
        <dbReference type="PROSITE" id="PS51464"/>
    </source>
</evidence>
<dbReference type="Gene3D" id="1.10.10.10">
    <property type="entry name" value="Winged helix-like DNA-binding domain superfamily/Winged helix DNA-binding domain"/>
    <property type="match status" value="1"/>
</dbReference>
<proteinExistence type="predicted"/>
<name>A0A367XY28_9MICO</name>
<evidence type="ECO:0000259" key="4">
    <source>
        <dbReference type="PROSITE" id="PS51071"/>
    </source>
</evidence>
<gene>
    <name evidence="6" type="ORF">DTO57_10220</name>
</gene>
<dbReference type="AlphaFoldDB" id="A0A367XY28"/>
<dbReference type="InterPro" id="IPR035472">
    <property type="entry name" value="RpiR-like_SIS"/>
</dbReference>
<dbReference type="CDD" id="cd05013">
    <property type="entry name" value="SIS_RpiR"/>
    <property type="match status" value="1"/>
</dbReference>
<dbReference type="GO" id="GO:0003700">
    <property type="term" value="F:DNA-binding transcription factor activity"/>
    <property type="evidence" value="ECO:0007669"/>
    <property type="project" value="InterPro"/>
</dbReference>
<feature type="domain" description="HTH rpiR-type" evidence="4">
    <location>
        <begin position="22"/>
        <end position="98"/>
    </location>
</feature>
<keyword evidence="1" id="KW-0805">Transcription regulation</keyword>
<evidence type="ECO:0000313" key="6">
    <source>
        <dbReference type="EMBL" id="RCK58526.1"/>
    </source>
</evidence>
<sequence length="298" mass="30770">MPSGAASWKDPVPVVWSGAADAPLTARIRALAPSLHAGERRVAEFVVGDLALAIESTAQDLADAVGVGRATVVRTAQTLGYDGFPQLRVAAAQELSHVHVASTDDTLVGSLRAAADRFASRIGDSVAALTEESLRSAISALDEAGRVLIVANGLSSPLGLDLQLRLTAAGRPAEILHDALAQRIAARQLSANDVCVIVSGSGANETSLAVARAARDAGATVLSITSFARSALASGSDTALVVPSMSDSFQDELLHTSRVALVLVIETLVDSLIKHRGPRGREARDAVLRELGNALSEP</sequence>
<dbReference type="PROSITE" id="PS51464">
    <property type="entry name" value="SIS"/>
    <property type="match status" value="1"/>
</dbReference>
<reference evidence="6 7" key="1">
    <citation type="submission" date="2018-07" db="EMBL/GenBank/DDBJ databases">
        <title>Microbacterium endoborsara sp. nov., a novel actinobacterium isolated from Borszczowia aralocaspica.</title>
        <authorList>
            <person name="An D."/>
        </authorList>
    </citation>
    <scope>NUCLEOTIDE SEQUENCE [LARGE SCALE GENOMIC DNA]</scope>
    <source>
        <strain evidence="6 7">C1.15228</strain>
    </source>
</reference>
<organism evidence="6 7">
    <name type="scientific">Microbacterium sorbitolivorans</name>
    <dbReference type="NCBI Taxonomy" id="1867410"/>
    <lineage>
        <taxon>Bacteria</taxon>
        <taxon>Bacillati</taxon>
        <taxon>Actinomycetota</taxon>
        <taxon>Actinomycetes</taxon>
        <taxon>Micrococcales</taxon>
        <taxon>Microbacteriaceae</taxon>
        <taxon>Microbacterium</taxon>
    </lineage>
</organism>
<dbReference type="Gene3D" id="3.40.50.10490">
    <property type="entry name" value="Glucose-6-phosphate isomerase like protein, domain 1"/>
    <property type="match status" value="1"/>
</dbReference>
<evidence type="ECO:0000256" key="1">
    <source>
        <dbReference type="ARBA" id="ARBA00023015"/>
    </source>
</evidence>
<dbReference type="InterPro" id="IPR046348">
    <property type="entry name" value="SIS_dom_sf"/>
</dbReference>
<dbReference type="Pfam" id="PF01380">
    <property type="entry name" value="SIS"/>
    <property type="match status" value="1"/>
</dbReference>
<keyword evidence="2" id="KW-0238">DNA-binding</keyword>
<dbReference type="InterPro" id="IPR001347">
    <property type="entry name" value="SIS_dom"/>
</dbReference>
<keyword evidence="3" id="KW-0804">Transcription</keyword>
<dbReference type="GO" id="GO:1901135">
    <property type="term" value="P:carbohydrate derivative metabolic process"/>
    <property type="evidence" value="ECO:0007669"/>
    <property type="project" value="InterPro"/>
</dbReference>
<dbReference type="PANTHER" id="PTHR30514:SF1">
    <property type="entry name" value="HTH-TYPE TRANSCRIPTIONAL REGULATOR HEXR-RELATED"/>
    <property type="match status" value="1"/>
</dbReference>